<dbReference type="Gene3D" id="3.40.350.10">
    <property type="entry name" value="Creatinase/prolidase N-terminal domain"/>
    <property type="match status" value="1"/>
</dbReference>
<evidence type="ECO:0000313" key="4">
    <source>
        <dbReference type="Proteomes" id="UP000053176"/>
    </source>
</evidence>
<reference evidence="3 4" key="1">
    <citation type="submission" date="2015-12" db="EMBL/GenBank/DDBJ databases">
        <title>Draft genome sequence of Mesorhizobium sp. UFLA 01-765, a multitolerant efficient symbiont and plant-growth promoting strain isolated from Zn-mining soil using Leucaena leucocephala as a trap plant.</title>
        <authorList>
            <person name="Rangel W.M."/>
            <person name="Thijs S."/>
            <person name="Longatti S.M."/>
            <person name="Moreira F.M."/>
            <person name="Weyens N."/>
            <person name="Vangronsveld J."/>
            <person name="Van Hamme J.D."/>
            <person name="Bottos E.M."/>
            <person name="Rineau F."/>
        </authorList>
    </citation>
    <scope>NUCLEOTIDE SEQUENCE [LARGE SCALE GENOMIC DNA]</scope>
    <source>
        <strain evidence="3 4">UFLA 01-765</strain>
    </source>
</reference>
<proteinExistence type="predicted"/>
<dbReference type="InterPro" id="IPR036005">
    <property type="entry name" value="Creatinase/aminopeptidase-like"/>
</dbReference>
<dbReference type="SUPFAM" id="SSF53092">
    <property type="entry name" value="Creatinase/prolidase N-terminal domain"/>
    <property type="match status" value="1"/>
</dbReference>
<sequence length="381" mass="41627">MRLGKQRTAKLKMALEVAGFHTAILTDPDSIAYLAEYSNYLGIDFGRPTLMVVPLEGNPTIITPLMESEMCARMSWVSDIRPWSDGIDGEWRAVLKSAVEGKSNRVALERRSIPALVANDLLPMLNGVEVGDVGPLLSEIRMIKSADEIEIMRQAGQVAVAMVSAAREVIAENVAEYEVALAVINAGTRKAASFLDDKADRFVSPTIYNLQVLQSGSDTCLVHRRSAVRRMRRGDPVYLCFCGIANFRNYKLGFDREFFIGEVTDEQARVYETAVAAQQAALATIKPGIACEEVNAAAEEVYTNAGFSAGYRTGRSVGQSFLEAPELKRGEKRLLASGMTFAVDGGITIEGSFGGRIGDSIVVTDKGFEYLTNYPRQLMII</sequence>
<dbReference type="SUPFAM" id="SSF55920">
    <property type="entry name" value="Creatinase/aminopeptidase"/>
    <property type="match status" value="1"/>
</dbReference>
<organism evidence="3 4">
    <name type="scientific">Rhizobium loti</name>
    <name type="common">Mesorhizobium loti</name>
    <dbReference type="NCBI Taxonomy" id="381"/>
    <lineage>
        <taxon>Bacteria</taxon>
        <taxon>Pseudomonadati</taxon>
        <taxon>Pseudomonadota</taxon>
        <taxon>Alphaproteobacteria</taxon>
        <taxon>Hyphomicrobiales</taxon>
        <taxon>Phyllobacteriaceae</taxon>
        <taxon>Mesorhizobium</taxon>
    </lineage>
</organism>
<dbReference type="Proteomes" id="UP000053176">
    <property type="component" value="Unassembled WGS sequence"/>
</dbReference>
<dbReference type="EMBL" id="LPWA01000100">
    <property type="protein sequence ID" value="KUM27007.1"/>
    <property type="molecule type" value="Genomic_DNA"/>
</dbReference>
<dbReference type="PANTHER" id="PTHR46112">
    <property type="entry name" value="AMINOPEPTIDASE"/>
    <property type="match status" value="1"/>
</dbReference>
<feature type="domain" description="Peptidase M24" evidence="1">
    <location>
        <begin position="150"/>
        <end position="365"/>
    </location>
</feature>
<feature type="domain" description="Creatinase N-terminal" evidence="2">
    <location>
        <begin position="7"/>
        <end position="143"/>
    </location>
</feature>
<evidence type="ECO:0000313" key="3">
    <source>
        <dbReference type="EMBL" id="KUM27007.1"/>
    </source>
</evidence>
<protein>
    <submittedName>
        <fullName evidence="3">Peptidase M24</fullName>
    </submittedName>
</protein>
<gene>
    <name evidence="3" type="ORF">AU467_18785</name>
</gene>
<dbReference type="InterPro" id="IPR029149">
    <property type="entry name" value="Creatin/AminoP/Spt16_N"/>
</dbReference>
<evidence type="ECO:0000259" key="2">
    <source>
        <dbReference type="Pfam" id="PF01321"/>
    </source>
</evidence>
<name>A0A124GGK0_RHILI</name>
<dbReference type="OrthoDB" id="9803194at2"/>
<dbReference type="PANTHER" id="PTHR46112:SF2">
    <property type="entry name" value="XAA-PRO AMINOPEPTIDASE P-RELATED"/>
    <property type="match status" value="1"/>
</dbReference>
<dbReference type="Pfam" id="PF01321">
    <property type="entry name" value="Creatinase_N"/>
    <property type="match status" value="1"/>
</dbReference>
<dbReference type="AlphaFoldDB" id="A0A124GGK0"/>
<dbReference type="InterPro" id="IPR050659">
    <property type="entry name" value="Peptidase_M24B"/>
</dbReference>
<accession>A0A124GGK0</accession>
<dbReference type="Pfam" id="PF00557">
    <property type="entry name" value="Peptidase_M24"/>
    <property type="match status" value="1"/>
</dbReference>
<dbReference type="Gene3D" id="3.90.230.10">
    <property type="entry name" value="Creatinase/methionine aminopeptidase superfamily"/>
    <property type="match status" value="1"/>
</dbReference>
<dbReference type="InterPro" id="IPR000994">
    <property type="entry name" value="Pept_M24"/>
</dbReference>
<comment type="caution">
    <text evidence="3">The sequence shown here is derived from an EMBL/GenBank/DDBJ whole genome shotgun (WGS) entry which is preliminary data.</text>
</comment>
<dbReference type="InterPro" id="IPR000587">
    <property type="entry name" value="Creatinase_N"/>
</dbReference>
<evidence type="ECO:0000259" key="1">
    <source>
        <dbReference type="Pfam" id="PF00557"/>
    </source>
</evidence>
<dbReference type="CDD" id="cd01066">
    <property type="entry name" value="APP_MetAP"/>
    <property type="match status" value="1"/>
</dbReference>